<dbReference type="Proteomes" id="UP000315226">
    <property type="component" value="Unassembled WGS sequence"/>
</dbReference>
<evidence type="ECO:0000313" key="3">
    <source>
        <dbReference type="Proteomes" id="UP000315226"/>
    </source>
</evidence>
<dbReference type="Pfam" id="PF03446">
    <property type="entry name" value="NAD_binding_2"/>
    <property type="match status" value="1"/>
</dbReference>
<dbReference type="InterPro" id="IPR036291">
    <property type="entry name" value="NAD(P)-bd_dom_sf"/>
</dbReference>
<dbReference type="AlphaFoldDB" id="A0A4Y3RH76"/>
<organism evidence="2 3">
    <name type="scientific">Streptomyces gardneri</name>
    <dbReference type="NCBI Taxonomy" id="66892"/>
    <lineage>
        <taxon>Bacteria</taxon>
        <taxon>Bacillati</taxon>
        <taxon>Actinomycetota</taxon>
        <taxon>Actinomycetes</taxon>
        <taxon>Kitasatosporales</taxon>
        <taxon>Streptomycetaceae</taxon>
        <taxon>Streptomyces</taxon>
    </lineage>
</organism>
<dbReference type="InterPro" id="IPR008927">
    <property type="entry name" value="6-PGluconate_DH-like_C_sf"/>
</dbReference>
<evidence type="ECO:0000259" key="1">
    <source>
        <dbReference type="Pfam" id="PF03446"/>
    </source>
</evidence>
<protein>
    <submittedName>
        <fullName evidence="2">Oxidoreductase</fullName>
    </submittedName>
</protein>
<dbReference type="InterPro" id="IPR013328">
    <property type="entry name" value="6PGD_dom2"/>
</dbReference>
<comment type="caution">
    <text evidence="2">The sequence shown here is derived from an EMBL/GenBank/DDBJ whole genome shotgun (WGS) entry which is preliminary data.</text>
</comment>
<dbReference type="OrthoDB" id="3185659at2"/>
<evidence type="ECO:0000313" key="2">
    <source>
        <dbReference type="EMBL" id="GEB57146.1"/>
    </source>
</evidence>
<dbReference type="InterPro" id="IPR006115">
    <property type="entry name" value="6PGDH_NADP-bd"/>
</dbReference>
<dbReference type="SUPFAM" id="SSF51735">
    <property type="entry name" value="NAD(P)-binding Rossmann-fold domains"/>
    <property type="match status" value="1"/>
</dbReference>
<proteinExistence type="predicted"/>
<dbReference type="PANTHER" id="PTHR43580">
    <property type="entry name" value="OXIDOREDUCTASE GLYR1-RELATED"/>
    <property type="match status" value="1"/>
</dbReference>
<dbReference type="EMBL" id="BJMN01000015">
    <property type="protein sequence ID" value="GEB57146.1"/>
    <property type="molecule type" value="Genomic_DNA"/>
</dbReference>
<gene>
    <name evidence="2" type="ORF">SGA01_27510</name>
</gene>
<dbReference type="GO" id="GO:0050661">
    <property type="term" value="F:NADP binding"/>
    <property type="evidence" value="ECO:0007669"/>
    <property type="project" value="InterPro"/>
</dbReference>
<dbReference type="InterPro" id="IPR051265">
    <property type="entry name" value="HIBADH-related_NP60_sf"/>
</dbReference>
<dbReference type="RefSeq" id="WP_141296764.1">
    <property type="nucleotide sequence ID" value="NZ_BJMN01000015.1"/>
</dbReference>
<dbReference type="SUPFAM" id="SSF48179">
    <property type="entry name" value="6-phosphogluconate dehydrogenase C-terminal domain-like"/>
    <property type="match status" value="1"/>
</dbReference>
<keyword evidence="3" id="KW-1185">Reference proteome</keyword>
<dbReference type="Gene3D" id="1.10.1040.10">
    <property type="entry name" value="N-(1-d-carboxylethyl)-l-norvaline Dehydrogenase, domain 2"/>
    <property type="match status" value="1"/>
</dbReference>
<name>A0A4Y3RH76_9ACTN</name>
<sequence length="293" mass="31831">MTSAPLRAARPVTSILVAGYGTLTSGIVPHLLSLPDTALTVASRHLTATPDPRATLIHPDAVGTTAPDVIIGCFADDEHSRAFWQHPRTTHVLADHRPACIELSTITPTWAEQWHLLLQDHGALPVECPVTGSRPGAIAGTLTAFLYSSAMDERAERVLGTFTRNRHRFTAPGHPARFKLVYNAWGATILHSLGVYAPLLPPLLGDDSATATEIITTDGWMSVIASTKLHRIHRDDYSDPDFTATHMAKDLRYARELLGRLPLLECTLKAFEETVKHSGPYADFTAVAVSEAP</sequence>
<accession>A0A4Y3RH76</accession>
<feature type="domain" description="6-phosphogluconate dehydrogenase NADP-binding" evidence="1">
    <location>
        <begin position="65"/>
        <end position="146"/>
    </location>
</feature>
<reference evidence="2 3" key="1">
    <citation type="submission" date="2019-06" db="EMBL/GenBank/DDBJ databases">
        <title>Whole genome shotgun sequence of Streptomyces gardneri NBRC 12865.</title>
        <authorList>
            <person name="Hosoyama A."/>
            <person name="Uohara A."/>
            <person name="Ohji S."/>
            <person name="Ichikawa N."/>
        </authorList>
    </citation>
    <scope>NUCLEOTIDE SEQUENCE [LARGE SCALE GENOMIC DNA]</scope>
    <source>
        <strain evidence="2 3">NBRC 12865</strain>
    </source>
</reference>
<dbReference type="Gene3D" id="3.40.50.720">
    <property type="entry name" value="NAD(P)-binding Rossmann-like Domain"/>
    <property type="match status" value="1"/>
</dbReference>
<dbReference type="PANTHER" id="PTHR43580:SF2">
    <property type="entry name" value="CYTOKINE-LIKE NUCLEAR FACTOR N-PAC"/>
    <property type="match status" value="1"/>
</dbReference>